<dbReference type="AlphaFoldDB" id="A0A6J5GZI0"/>
<reference evidence="2 3" key="1">
    <citation type="submission" date="2020-04" db="EMBL/GenBank/DDBJ databases">
        <authorList>
            <person name="De Canck E."/>
        </authorList>
    </citation>
    <scope>NUCLEOTIDE SEQUENCE [LARGE SCALE GENOMIC DNA]</scope>
    <source>
        <strain evidence="2 3">LMG 27177</strain>
    </source>
</reference>
<dbReference type="Pfam" id="PF12697">
    <property type="entry name" value="Abhydrolase_6"/>
    <property type="match status" value="1"/>
</dbReference>
<evidence type="ECO:0000313" key="3">
    <source>
        <dbReference type="Proteomes" id="UP000494252"/>
    </source>
</evidence>
<dbReference type="RefSeq" id="WP_175165952.1">
    <property type="nucleotide sequence ID" value="NZ_CADIKI010000031.1"/>
</dbReference>
<dbReference type="Gene3D" id="3.40.50.1820">
    <property type="entry name" value="alpha/beta hydrolase"/>
    <property type="match status" value="1"/>
</dbReference>
<dbReference type="InterPro" id="IPR000639">
    <property type="entry name" value="Epox_hydrolase-like"/>
</dbReference>
<name>A0A6J5GZI0_9BURK</name>
<dbReference type="PRINTS" id="PR00412">
    <property type="entry name" value="EPOXHYDRLASE"/>
</dbReference>
<gene>
    <name evidence="2" type="ORF">LMG27177_06945</name>
</gene>
<dbReference type="GO" id="GO:0050357">
    <property type="term" value="F:tropinesterase activity"/>
    <property type="evidence" value="ECO:0007669"/>
    <property type="project" value="UniProtKB-EC"/>
</dbReference>
<accession>A0A6J5GZI0</accession>
<dbReference type="Proteomes" id="UP000494252">
    <property type="component" value="Unassembled WGS sequence"/>
</dbReference>
<proteinExistence type="predicted"/>
<dbReference type="InterPro" id="IPR050228">
    <property type="entry name" value="Carboxylesterase_BioH"/>
</dbReference>
<dbReference type="EC" id="3.1.1.10" evidence="2"/>
<protein>
    <submittedName>
        <fullName evidence="2">Tropinesterase</fullName>
        <ecNumber evidence="2">3.1.1.10</ecNumber>
    </submittedName>
</protein>
<sequence>MTNFFDTDGGRLAVEIEGEGPLVICSPAMSDTRDAYGPLAEFLVARGYRVARIDLRGHGDSTTNFNRYGDEAIAEDFLTVIEALGGGPAVLAGASLSAAAAVMAAARRPDQVAGLVLLAPFLRNGISELMRGIFRFMLLRPWGPPFWRGQSAKLWPGLGDKASERAAIKTASLMRPGHWAAFQATVAGADHRVAAPSIGRVKAPVLVVIGDVDPDWKDPLGEAKWVASNFKDVDTLTVTGAGHAPMLERPEIVGPAVSKFLEKIRVNGAFKPSNS</sequence>
<dbReference type="SUPFAM" id="SSF53474">
    <property type="entry name" value="alpha/beta-Hydrolases"/>
    <property type="match status" value="1"/>
</dbReference>
<dbReference type="PANTHER" id="PTHR43194:SF2">
    <property type="entry name" value="PEROXISOMAL MEMBRANE PROTEIN LPX1"/>
    <property type="match status" value="1"/>
</dbReference>
<evidence type="ECO:0000259" key="1">
    <source>
        <dbReference type="Pfam" id="PF12697"/>
    </source>
</evidence>
<dbReference type="InterPro" id="IPR029058">
    <property type="entry name" value="AB_hydrolase_fold"/>
</dbReference>
<organism evidence="2 3">
    <name type="scientific">Paraburkholderia fynbosensis</name>
    <dbReference type="NCBI Taxonomy" id="1200993"/>
    <lineage>
        <taxon>Bacteria</taxon>
        <taxon>Pseudomonadati</taxon>
        <taxon>Pseudomonadota</taxon>
        <taxon>Betaproteobacteria</taxon>
        <taxon>Burkholderiales</taxon>
        <taxon>Burkholderiaceae</taxon>
        <taxon>Paraburkholderia</taxon>
    </lineage>
</organism>
<evidence type="ECO:0000313" key="2">
    <source>
        <dbReference type="EMBL" id="CAB3809873.1"/>
    </source>
</evidence>
<keyword evidence="2" id="KW-0378">Hydrolase</keyword>
<dbReference type="EMBL" id="CADIKI010000031">
    <property type="protein sequence ID" value="CAB3809873.1"/>
    <property type="molecule type" value="Genomic_DNA"/>
</dbReference>
<dbReference type="InterPro" id="IPR000073">
    <property type="entry name" value="AB_hydrolase_1"/>
</dbReference>
<dbReference type="PANTHER" id="PTHR43194">
    <property type="entry name" value="HYDROLASE ALPHA/BETA FOLD FAMILY"/>
    <property type="match status" value="1"/>
</dbReference>
<feature type="domain" description="AB hydrolase-1" evidence="1">
    <location>
        <begin position="34"/>
        <end position="253"/>
    </location>
</feature>
<keyword evidence="3" id="KW-1185">Reference proteome</keyword>